<dbReference type="STRING" id="1471761.B0W44_09960"/>
<comment type="subcellular location">
    <subcellularLocation>
        <location evidence="1">Cell membrane</location>
        <topology evidence="1">Multi-pass membrane protein</topology>
    </subcellularLocation>
</comment>
<dbReference type="Proteomes" id="UP000188603">
    <property type="component" value="Chromosome"/>
</dbReference>
<feature type="transmembrane region" description="Helical" evidence="6">
    <location>
        <begin position="283"/>
        <end position="299"/>
    </location>
</feature>
<reference evidence="7 8" key="1">
    <citation type="journal article" date="2015" name="Int. J. Syst. Evol. Microbiol.">
        <title>Novibacillus thermophilus gen. nov., sp. nov., a Gram-staining-negative and moderately thermophilic member of the family Thermoactinomycetaceae.</title>
        <authorList>
            <person name="Yang G."/>
            <person name="Chen J."/>
            <person name="Zhou S."/>
        </authorList>
    </citation>
    <scope>NUCLEOTIDE SEQUENCE [LARGE SCALE GENOMIC DNA]</scope>
    <source>
        <strain evidence="7 8">SG-1</strain>
    </source>
</reference>
<evidence type="ECO:0000256" key="4">
    <source>
        <dbReference type="ARBA" id="ARBA00022989"/>
    </source>
</evidence>
<feature type="transmembrane region" description="Helical" evidence="6">
    <location>
        <begin position="38"/>
        <end position="59"/>
    </location>
</feature>
<sequence length="303" mass="31600">MWDQYSVVFAFIVLVVFASILSDSFLSIANVTNVLRQISIIGVLAVGMTFVILLGGIDLSVGSVLALTGTVIMASQADYGMPVFTAIGLGLLAGALIGMVNGLMITYGKIAAFIVTLAMMTISRSLALYYADAGSISGTNMQYAAIGNGYLWQIPVPVIIFVIIVLIAYMLLERTTFGRHVYAVGGNVQAARLSAVPVYRVTILAYMICGLTAAVGAVIETSRLNSVSTSSSGMMYELDAIAAVIIGGASLAGGRGRVIGTLFGVLILGVLSNVMNLLNISPYIQGVVKGAIILAAVLLQKRG</sequence>
<feature type="transmembrane region" description="Helical" evidence="6">
    <location>
        <begin position="110"/>
        <end position="130"/>
    </location>
</feature>
<keyword evidence="8" id="KW-1185">Reference proteome</keyword>
<feature type="transmembrane region" description="Helical" evidence="6">
    <location>
        <begin position="150"/>
        <end position="172"/>
    </location>
</feature>
<dbReference type="KEGG" id="ntr:B0W44_09960"/>
<dbReference type="CDD" id="cd06579">
    <property type="entry name" value="TM_PBP1_transp_AraH_like"/>
    <property type="match status" value="1"/>
</dbReference>
<protein>
    <submittedName>
        <fullName evidence="7">Ribose ABC transporter permease</fullName>
    </submittedName>
</protein>
<evidence type="ECO:0000256" key="1">
    <source>
        <dbReference type="ARBA" id="ARBA00004651"/>
    </source>
</evidence>
<feature type="transmembrane region" description="Helical" evidence="6">
    <location>
        <begin position="6"/>
        <end position="26"/>
    </location>
</feature>
<dbReference type="GO" id="GO:0005886">
    <property type="term" value="C:plasma membrane"/>
    <property type="evidence" value="ECO:0007669"/>
    <property type="project" value="UniProtKB-SubCell"/>
</dbReference>
<evidence type="ECO:0000256" key="5">
    <source>
        <dbReference type="ARBA" id="ARBA00023136"/>
    </source>
</evidence>
<feature type="transmembrane region" description="Helical" evidence="6">
    <location>
        <begin position="259"/>
        <end position="277"/>
    </location>
</feature>
<evidence type="ECO:0000313" key="7">
    <source>
        <dbReference type="EMBL" id="AQS57490.1"/>
    </source>
</evidence>
<accession>A0A1U9KBT1</accession>
<dbReference type="Pfam" id="PF02653">
    <property type="entry name" value="BPD_transp_2"/>
    <property type="match status" value="1"/>
</dbReference>
<organism evidence="7 8">
    <name type="scientific">Novibacillus thermophilus</name>
    <dbReference type="NCBI Taxonomy" id="1471761"/>
    <lineage>
        <taxon>Bacteria</taxon>
        <taxon>Bacillati</taxon>
        <taxon>Bacillota</taxon>
        <taxon>Bacilli</taxon>
        <taxon>Bacillales</taxon>
        <taxon>Thermoactinomycetaceae</taxon>
        <taxon>Novibacillus</taxon>
    </lineage>
</organism>
<dbReference type="AlphaFoldDB" id="A0A1U9KBT1"/>
<keyword evidence="4 6" id="KW-1133">Transmembrane helix</keyword>
<evidence type="ECO:0000256" key="2">
    <source>
        <dbReference type="ARBA" id="ARBA00022475"/>
    </source>
</evidence>
<dbReference type="EMBL" id="CP019699">
    <property type="protein sequence ID" value="AQS57490.1"/>
    <property type="molecule type" value="Genomic_DNA"/>
</dbReference>
<keyword evidence="3 6" id="KW-0812">Transmembrane</keyword>
<name>A0A1U9KBT1_9BACL</name>
<evidence type="ECO:0000313" key="8">
    <source>
        <dbReference type="Proteomes" id="UP000188603"/>
    </source>
</evidence>
<evidence type="ECO:0000256" key="6">
    <source>
        <dbReference type="SAM" id="Phobius"/>
    </source>
</evidence>
<gene>
    <name evidence="7" type="ORF">B0W44_09960</name>
</gene>
<keyword evidence="2" id="KW-1003">Cell membrane</keyword>
<keyword evidence="5 6" id="KW-0472">Membrane</keyword>
<dbReference type="InterPro" id="IPR001851">
    <property type="entry name" value="ABC_transp_permease"/>
</dbReference>
<proteinExistence type="predicted"/>
<evidence type="ECO:0000256" key="3">
    <source>
        <dbReference type="ARBA" id="ARBA00022692"/>
    </source>
</evidence>
<dbReference type="PANTHER" id="PTHR32196">
    <property type="entry name" value="ABC TRANSPORTER PERMEASE PROTEIN YPHD-RELATED-RELATED"/>
    <property type="match status" value="1"/>
</dbReference>
<feature type="transmembrane region" description="Helical" evidence="6">
    <location>
        <begin position="79"/>
        <end position="98"/>
    </location>
</feature>
<dbReference type="GO" id="GO:0022857">
    <property type="term" value="F:transmembrane transporter activity"/>
    <property type="evidence" value="ECO:0007669"/>
    <property type="project" value="InterPro"/>
</dbReference>
<feature type="transmembrane region" description="Helical" evidence="6">
    <location>
        <begin position="198"/>
        <end position="219"/>
    </location>
</feature>
<feature type="transmembrane region" description="Helical" evidence="6">
    <location>
        <begin position="234"/>
        <end position="252"/>
    </location>
</feature>